<sequence>MIGRFMVEVSLDLGLPLSFMLTLQPKTKLKLRSEQKTPAVELFSVSGRFLDLT</sequence>
<reference evidence="1" key="1">
    <citation type="journal article" date="2015" name="Nature">
        <title>Complex archaea that bridge the gap between prokaryotes and eukaryotes.</title>
        <authorList>
            <person name="Spang A."/>
            <person name="Saw J.H."/>
            <person name="Jorgensen S.L."/>
            <person name="Zaremba-Niedzwiedzka K."/>
            <person name="Martijn J."/>
            <person name="Lind A.E."/>
            <person name="van Eijk R."/>
            <person name="Schleper C."/>
            <person name="Guy L."/>
            <person name="Ettema T.J."/>
        </authorList>
    </citation>
    <scope>NUCLEOTIDE SEQUENCE</scope>
</reference>
<accession>A0A0F9IYI0</accession>
<organism evidence="1">
    <name type="scientific">marine sediment metagenome</name>
    <dbReference type="NCBI Taxonomy" id="412755"/>
    <lineage>
        <taxon>unclassified sequences</taxon>
        <taxon>metagenomes</taxon>
        <taxon>ecological metagenomes</taxon>
    </lineage>
</organism>
<proteinExistence type="predicted"/>
<name>A0A0F9IYI0_9ZZZZ</name>
<gene>
    <name evidence="1" type="ORF">LCGC14_1522430</name>
</gene>
<evidence type="ECO:0000313" key="1">
    <source>
        <dbReference type="EMBL" id="KKM62368.1"/>
    </source>
</evidence>
<protein>
    <submittedName>
        <fullName evidence="1">Uncharacterized protein</fullName>
    </submittedName>
</protein>
<comment type="caution">
    <text evidence="1">The sequence shown here is derived from an EMBL/GenBank/DDBJ whole genome shotgun (WGS) entry which is preliminary data.</text>
</comment>
<dbReference type="AlphaFoldDB" id="A0A0F9IYI0"/>
<dbReference type="EMBL" id="LAZR01011309">
    <property type="protein sequence ID" value="KKM62368.1"/>
    <property type="molecule type" value="Genomic_DNA"/>
</dbReference>